<protein>
    <submittedName>
        <fullName evidence="2">DUF2169 domain-containing protein</fullName>
    </submittedName>
</protein>
<dbReference type="Pfam" id="PF09937">
    <property type="entry name" value="DUF2169"/>
    <property type="match status" value="2"/>
</dbReference>
<comment type="caution">
    <text evidence="2">The sequence shown here is derived from an EMBL/GenBank/DDBJ whole genome shotgun (WGS) entry which is preliminary data.</text>
</comment>
<proteinExistence type="predicted"/>
<evidence type="ECO:0000259" key="1">
    <source>
        <dbReference type="Pfam" id="PF09937"/>
    </source>
</evidence>
<sequence length="453" mass="50480">MEFRNLTPFDVMCFSALSKLDIEHPVIVMKVGYRLQPIAKKPGSFSAEVIDDDPVPLCLADKYYGEEGRSSVKEESDLAPFKPRCDVIVNGHAYAPGMEAARSWTAGIRLSEPAAPLKINITSPKSSTSDGPPTEQQLYAWRDAQAEATLRRANAPTRNILLNKRLRFTGPRIFKPSLFTGWHVTEAELAERVPLQWEYAFGGSSILHNPQFPDRASEPHIINQVCYSNPLGQGWVDTRHFELANAIEQPIEALLAPQIEQINDPITKLVSSHQPDGDVTAKEMAEISRALTHQPAGFGVVGRAWAPRLALAGTYDDEWRDTRWPGLPADFEFGYWNCAPADQQTVFLRPDVQIELFNLTSHENGHNGRLIVELPGHRPFLLARFHNGALIPIPLLTDTLVIDTDAMSLSLTHRISLPSTEPIRALEARFEIDPTAPLIKRARPTKQTEGERG</sequence>
<dbReference type="AlphaFoldDB" id="A0A7W2LHL4"/>
<evidence type="ECO:0000313" key="2">
    <source>
        <dbReference type="EMBL" id="MBA6141008.1"/>
    </source>
</evidence>
<gene>
    <name evidence="2" type="ORF">H4B97_00715</name>
</gene>
<reference evidence="2 3" key="1">
    <citation type="submission" date="2020-07" db="EMBL/GenBank/DDBJ databases">
        <title>Diversity of carbapenemase encoding genes among Pseudomonas putida group clinical isolates in a tertiary Brazilian hospital.</title>
        <authorList>
            <person name="Alberto-Lei F."/>
            <person name="Nodari C.S."/>
            <person name="Streling A.P."/>
            <person name="Paulino J.T."/>
            <person name="Bessa-Neto F.O."/>
            <person name="Cayo R."/>
            <person name="Gales A.C."/>
        </authorList>
    </citation>
    <scope>NUCLEOTIDE SEQUENCE [LARGE SCALE GENOMIC DNA]</scope>
    <source>
        <strain evidence="2 3">12273</strain>
    </source>
</reference>
<organism evidence="2 3">
    <name type="scientific">Pseudomonas juntendi</name>
    <dbReference type="NCBI Taxonomy" id="2666183"/>
    <lineage>
        <taxon>Bacteria</taxon>
        <taxon>Pseudomonadati</taxon>
        <taxon>Pseudomonadota</taxon>
        <taxon>Gammaproteobacteria</taxon>
        <taxon>Pseudomonadales</taxon>
        <taxon>Pseudomonadaceae</taxon>
        <taxon>Pseudomonas</taxon>
    </lineage>
</organism>
<feature type="domain" description="DUF2169" evidence="1">
    <location>
        <begin position="162"/>
        <end position="414"/>
    </location>
</feature>
<dbReference type="EMBL" id="JACGCZ010000001">
    <property type="protein sequence ID" value="MBA6141008.1"/>
    <property type="molecule type" value="Genomic_DNA"/>
</dbReference>
<dbReference type="InterPro" id="IPR018683">
    <property type="entry name" value="DUF2169"/>
</dbReference>
<dbReference type="RefSeq" id="WP_080709260.1">
    <property type="nucleotide sequence ID" value="NZ_BQHP01000001.1"/>
</dbReference>
<evidence type="ECO:0000313" key="3">
    <source>
        <dbReference type="Proteomes" id="UP000590738"/>
    </source>
</evidence>
<accession>A0A7W2LHL4</accession>
<name>A0A7W2LHL4_9PSED</name>
<feature type="domain" description="DUF2169" evidence="1">
    <location>
        <begin position="25"/>
        <end position="112"/>
    </location>
</feature>
<dbReference type="Proteomes" id="UP000590738">
    <property type="component" value="Unassembled WGS sequence"/>
</dbReference>